<sequence length="246" mass="27053">MRVEKYRDLTLLYFNDENIIVIACDSCGGIGLKAGDELKTDNKVVGYFTASVVLCELLSFKVKPQMIVNNLCVEMNPTGKEIIAGIKEAVEEIELDPSNILTGSTEENMPVIQTGIGITCIGTIDKKSWLMPTSKAEDAVFVIGTPKVGAEVLKTEGISNLKIISKINYKKGVNEMLPVGSKGIDYEISELCRCNKLQFQYIDKLTVDIKKSAGPVTCVLVSGDKNLIEEMLSKFNVSYSYLGRLY</sequence>
<evidence type="ECO:0000313" key="1">
    <source>
        <dbReference type="EMBL" id="MPW26928.1"/>
    </source>
</evidence>
<protein>
    <submittedName>
        <fullName evidence="1">Selenophosphate synthase</fullName>
    </submittedName>
</protein>
<evidence type="ECO:0000313" key="2">
    <source>
        <dbReference type="Proteomes" id="UP000440004"/>
    </source>
</evidence>
<keyword evidence="2" id="KW-1185">Reference proteome</keyword>
<dbReference type="RefSeq" id="WP_152806137.1">
    <property type="nucleotide sequence ID" value="NZ_WHNX01000032.1"/>
</dbReference>
<organism evidence="1 2">
    <name type="scientific">Alkalibaculum sporogenes</name>
    <dbReference type="NCBI Taxonomy" id="2655001"/>
    <lineage>
        <taxon>Bacteria</taxon>
        <taxon>Bacillati</taxon>
        <taxon>Bacillota</taxon>
        <taxon>Clostridia</taxon>
        <taxon>Eubacteriales</taxon>
        <taxon>Eubacteriaceae</taxon>
        <taxon>Alkalibaculum</taxon>
    </lineage>
</organism>
<name>A0A6A7KBN7_9FIRM</name>
<comment type="caution">
    <text evidence="1">The sequence shown here is derived from an EMBL/GenBank/DDBJ whole genome shotgun (WGS) entry which is preliminary data.</text>
</comment>
<dbReference type="EMBL" id="WHNX01000032">
    <property type="protein sequence ID" value="MPW26928.1"/>
    <property type="molecule type" value="Genomic_DNA"/>
</dbReference>
<dbReference type="Proteomes" id="UP000440004">
    <property type="component" value="Unassembled WGS sequence"/>
</dbReference>
<reference evidence="1 2" key="1">
    <citation type="submission" date="2019-10" db="EMBL/GenBank/DDBJ databases">
        <title>Alkalibaculum tamaniensis sp.nov., a new alkaliphilic acetogen, isolated on methoxylated aromatics from a mud volcano.</title>
        <authorList>
            <person name="Khomyakova M.A."/>
            <person name="Merkel A.Y."/>
            <person name="Bonch-Osmolovskaya E.A."/>
            <person name="Slobodkin A.I."/>
        </authorList>
    </citation>
    <scope>NUCLEOTIDE SEQUENCE [LARGE SCALE GENOMIC DNA]</scope>
    <source>
        <strain evidence="1 2">M08DMB</strain>
    </source>
</reference>
<proteinExistence type="predicted"/>
<gene>
    <name evidence="1" type="ORF">GC105_14170</name>
</gene>
<dbReference type="AlphaFoldDB" id="A0A6A7KBN7"/>
<accession>A0A6A7KBN7</accession>